<gene>
    <name evidence="6" type="primary">vgrG</name>
    <name evidence="6" type="ORF">M8A51_11145</name>
</gene>
<dbReference type="Gene3D" id="4.10.220.110">
    <property type="match status" value="1"/>
</dbReference>
<reference evidence="6" key="1">
    <citation type="submission" date="2022-05" db="EMBL/GenBank/DDBJ databases">
        <title>Schlegelella sp. nov., isolated from mangrove soil.</title>
        <authorList>
            <person name="Liu Y."/>
            <person name="Ge X."/>
            <person name="Liu W."/>
        </authorList>
    </citation>
    <scope>NUCLEOTIDE SEQUENCE</scope>
    <source>
        <strain evidence="6">S2-27</strain>
    </source>
</reference>
<dbReference type="SUPFAM" id="SSF69279">
    <property type="entry name" value="Phage tail proteins"/>
    <property type="match status" value="2"/>
</dbReference>
<dbReference type="Gene3D" id="2.40.50.230">
    <property type="entry name" value="Gp5 N-terminal domain"/>
    <property type="match status" value="1"/>
</dbReference>
<feature type="domain" description="Gp5/Type VI secretion system Vgr C-terminal trimerisation" evidence="5">
    <location>
        <begin position="464"/>
        <end position="575"/>
    </location>
</feature>
<comment type="caution">
    <text evidence="6">The sequence shown here is derived from an EMBL/GenBank/DDBJ whole genome shotgun (WGS) entry which is preliminary data.</text>
</comment>
<dbReference type="InterPro" id="IPR037026">
    <property type="entry name" value="Vgr_OB-fold_dom_sf"/>
</dbReference>
<dbReference type="Gene3D" id="3.55.50.10">
    <property type="entry name" value="Baseplate protein-like domains"/>
    <property type="match status" value="1"/>
</dbReference>
<organism evidence="6 7">
    <name type="scientific">Caldimonas mangrovi</name>
    <dbReference type="NCBI Taxonomy" id="2944811"/>
    <lineage>
        <taxon>Bacteria</taxon>
        <taxon>Pseudomonadati</taxon>
        <taxon>Pseudomonadota</taxon>
        <taxon>Betaproteobacteria</taxon>
        <taxon>Burkholderiales</taxon>
        <taxon>Sphaerotilaceae</taxon>
        <taxon>Caldimonas</taxon>
    </lineage>
</organism>
<evidence type="ECO:0000256" key="3">
    <source>
        <dbReference type="ARBA" id="ARBA00022525"/>
    </source>
</evidence>
<dbReference type="Pfam" id="PF05954">
    <property type="entry name" value="Phage_GPD"/>
    <property type="match status" value="1"/>
</dbReference>
<dbReference type="Pfam" id="PF04717">
    <property type="entry name" value="Phage_base_V"/>
    <property type="match status" value="1"/>
</dbReference>
<feature type="domain" description="Gp5/Type VI secretion system Vgr protein OB-fold" evidence="4">
    <location>
        <begin position="379"/>
        <end position="447"/>
    </location>
</feature>
<dbReference type="InterPro" id="IPR054030">
    <property type="entry name" value="Gp5_Vgr_C"/>
</dbReference>
<dbReference type="SUPFAM" id="SSF69349">
    <property type="entry name" value="Phage fibre proteins"/>
    <property type="match status" value="2"/>
</dbReference>
<dbReference type="EMBL" id="JAMKFE010000005">
    <property type="protein sequence ID" value="MCM5680089.1"/>
    <property type="molecule type" value="Genomic_DNA"/>
</dbReference>
<evidence type="ECO:0000256" key="1">
    <source>
        <dbReference type="ARBA" id="ARBA00004613"/>
    </source>
</evidence>
<dbReference type="NCBIfam" id="TIGR03361">
    <property type="entry name" value="VI_Rhs_Vgr"/>
    <property type="match status" value="1"/>
</dbReference>
<evidence type="ECO:0000256" key="2">
    <source>
        <dbReference type="ARBA" id="ARBA00005558"/>
    </source>
</evidence>
<evidence type="ECO:0000259" key="4">
    <source>
        <dbReference type="Pfam" id="PF04717"/>
    </source>
</evidence>
<dbReference type="InterPro" id="IPR006531">
    <property type="entry name" value="Gp5/Vgr_OB"/>
</dbReference>
<name>A0ABT0YP20_9BURK</name>
<dbReference type="InterPro" id="IPR017847">
    <property type="entry name" value="T6SS_RhsGE_Vgr_subset"/>
</dbReference>
<dbReference type="PANTHER" id="PTHR32305">
    <property type="match status" value="1"/>
</dbReference>
<sequence>MDVLAQVSTPLGDDALLFYRMQADEAISEPFDYRLELLAESADLAFDRLIGQGMSVALQVPDAKRHFHGLVTRFELAGRHGRYFLYEATVRPWLWVLTRTQDCRIFQEKSTLEIVKEVFEDHSVAVFEDRTTGSYDKWEYCVQYRETDLQFVSRLLEHEGIYYFFEHDEGQHTLVLADGAPAHQKTPGYESIPFVEIAGDERTDREAVRTWRLTEEMQPGKAVIEDYDFERPSVDLLQQRAAPRTHDHAEEEVFDYPGEYTQAERGEQFVRTRLEELQCRYRRARGTADARGVTCAAIFDLAGFDREDQNIGYLVTRTHIEAAQADPESTLSAGSSFQCNFESIAADEPFRPARTTPKPVVRGPQTAVVVGPDGDEIYTDKYGRVKVQFHWDRYGKRDANSSCWVRVSQPWAGKNFGFMAIPRIGQEVIVDFLEGDPNRPIITGRVYNAEQMPPWDLPAQASVMGMKSDSTKGRGGHNEMSFDDTKGKEKITIHGQYDMATTVLHDQTLNVSNNRTDTVGVDDSETVGSNQTQTIGSNQTISVGANRSETVGGTETITITGHRTETVNGGETVTVNGVRSHTVNGVQTTTISAAEMHSVGAGRMHNVGAAEAISVGGAQAVSVGGAQMVTVGAVQKVSVGSLQSVSVGGPHKLSAAAIQQTSKGVFQVKASGTAMIEAPTIVLKAGGSKITMNSGGITITASKITIKGSGGVAVNSGGSVKIKGSTVGEN</sequence>
<proteinExistence type="inferred from homology"/>
<dbReference type="PANTHER" id="PTHR32305:SF15">
    <property type="entry name" value="PROTEIN RHSA-RELATED"/>
    <property type="match status" value="1"/>
</dbReference>
<evidence type="ECO:0000259" key="5">
    <source>
        <dbReference type="Pfam" id="PF22178"/>
    </source>
</evidence>
<comment type="subcellular location">
    <subcellularLocation>
        <location evidence="1">Secreted</location>
    </subcellularLocation>
</comment>
<evidence type="ECO:0000313" key="6">
    <source>
        <dbReference type="EMBL" id="MCM5680089.1"/>
    </source>
</evidence>
<dbReference type="InterPro" id="IPR050708">
    <property type="entry name" value="T6SS_VgrG/RHS"/>
</dbReference>
<dbReference type="Pfam" id="PF22178">
    <property type="entry name" value="Gp5_trimer_C"/>
    <property type="match status" value="1"/>
</dbReference>
<dbReference type="Gene3D" id="2.30.110.50">
    <property type="match status" value="1"/>
</dbReference>
<keyword evidence="3" id="KW-0964">Secreted</keyword>
<comment type="similarity">
    <text evidence="2">Belongs to the VgrG protein family.</text>
</comment>
<evidence type="ECO:0000313" key="7">
    <source>
        <dbReference type="Proteomes" id="UP001165541"/>
    </source>
</evidence>
<dbReference type="RefSeq" id="WP_251778369.1">
    <property type="nucleotide sequence ID" value="NZ_JAMKFE010000005.1"/>
</dbReference>
<protein>
    <submittedName>
        <fullName evidence="6">Type VI secretion system tip protein VgrG</fullName>
    </submittedName>
</protein>
<dbReference type="SUPFAM" id="SSF69255">
    <property type="entry name" value="gp5 N-terminal domain-like"/>
    <property type="match status" value="1"/>
</dbReference>
<keyword evidence="7" id="KW-1185">Reference proteome</keyword>
<dbReference type="NCBIfam" id="TIGR01646">
    <property type="entry name" value="vgr_GE"/>
    <property type="match status" value="1"/>
</dbReference>
<accession>A0ABT0YP20</accession>
<dbReference type="Proteomes" id="UP001165541">
    <property type="component" value="Unassembled WGS sequence"/>
</dbReference>
<dbReference type="InterPro" id="IPR006533">
    <property type="entry name" value="T6SS_Vgr_RhsGE"/>
</dbReference>